<sequence length="92" mass="10638">MLMAELAYEIIDLYKDQIVGYMDEKLTTPLHILATKASGFETSSNFMWYDKLLYNCITVEPFRIQEQGSENKGTFLNNWFNSPKTHTGYTGL</sequence>
<dbReference type="EMBL" id="JAWXYG010000004">
    <property type="protein sequence ID" value="KAK4275551.1"/>
    <property type="molecule type" value="Genomic_DNA"/>
</dbReference>
<keyword evidence="2" id="KW-1185">Reference proteome</keyword>
<organism evidence="1 2">
    <name type="scientific">Acacia crassicarpa</name>
    <name type="common">northern wattle</name>
    <dbReference type="NCBI Taxonomy" id="499986"/>
    <lineage>
        <taxon>Eukaryota</taxon>
        <taxon>Viridiplantae</taxon>
        <taxon>Streptophyta</taxon>
        <taxon>Embryophyta</taxon>
        <taxon>Tracheophyta</taxon>
        <taxon>Spermatophyta</taxon>
        <taxon>Magnoliopsida</taxon>
        <taxon>eudicotyledons</taxon>
        <taxon>Gunneridae</taxon>
        <taxon>Pentapetalae</taxon>
        <taxon>rosids</taxon>
        <taxon>fabids</taxon>
        <taxon>Fabales</taxon>
        <taxon>Fabaceae</taxon>
        <taxon>Caesalpinioideae</taxon>
        <taxon>mimosoid clade</taxon>
        <taxon>Acacieae</taxon>
        <taxon>Acacia</taxon>
    </lineage>
</organism>
<dbReference type="Proteomes" id="UP001293593">
    <property type="component" value="Unassembled WGS sequence"/>
</dbReference>
<accession>A0AAE1JUX3</accession>
<evidence type="ECO:0000313" key="1">
    <source>
        <dbReference type="EMBL" id="KAK4275551.1"/>
    </source>
</evidence>
<dbReference type="AlphaFoldDB" id="A0AAE1JUX3"/>
<proteinExistence type="predicted"/>
<reference evidence="1" key="1">
    <citation type="submission" date="2023-10" db="EMBL/GenBank/DDBJ databases">
        <title>Chromosome-level genome of the transformable northern wattle, Acacia crassicarpa.</title>
        <authorList>
            <person name="Massaro I."/>
            <person name="Sinha N.R."/>
            <person name="Poethig S."/>
            <person name="Leichty A.R."/>
        </authorList>
    </citation>
    <scope>NUCLEOTIDE SEQUENCE</scope>
    <source>
        <strain evidence="1">Acra3RX</strain>
        <tissue evidence="1">Leaf</tissue>
    </source>
</reference>
<protein>
    <submittedName>
        <fullName evidence="1">Uncharacterized protein</fullName>
    </submittedName>
</protein>
<name>A0AAE1JUX3_9FABA</name>
<evidence type="ECO:0000313" key="2">
    <source>
        <dbReference type="Proteomes" id="UP001293593"/>
    </source>
</evidence>
<comment type="caution">
    <text evidence="1">The sequence shown here is derived from an EMBL/GenBank/DDBJ whole genome shotgun (WGS) entry which is preliminary data.</text>
</comment>
<gene>
    <name evidence="1" type="ORF">QN277_018611</name>
</gene>